<name>A0ABS8VGN3_DATST</name>
<dbReference type="Proteomes" id="UP000823775">
    <property type="component" value="Unassembled WGS sequence"/>
</dbReference>
<keyword evidence="2" id="KW-1185">Reference proteome</keyword>
<gene>
    <name evidence="1" type="ORF">HAX54_036267</name>
</gene>
<protein>
    <submittedName>
        <fullName evidence="1">Uncharacterized protein</fullName>
    </submittedName>
</protein>
<evidence type="ECO:0000313" key="2">
    <source>
        <dbReference type="Proteomes" id="UP000823775"/>
    </source>
</evidence>
<organism evidence="1 2">
    <name type="scientific">Datura stramonium</name>
    <name type="common">Jimsonweed</name>
    <name type="synonym">Common thornapple</name>
    <dbReference type="NCBI Taxonomy" id="4076"/>
    <lineage>
        <taxon>Eukaryota</taxon>
        <taxon>Viridiplantae</taxon>
        <taxon>Streptophyta</taxon>
        <taxon>Embryophyta</taxon>
        <taxon>Tracheophyta</taxon>
        <taxon>Spermatophyta</taxon>
        <taxon>Magnoliopsida</taxon>
        <taxon>eudicotyledons</taxon>
        <taxon>Gunneridae</taxon>
        <taxon>Pentapetalae</taxon>
        <taxon>asterids</taxon>
        <taxon>lamiids</taxon>
        <taxon>Solanales</taxon>
        <taxon>Solanaceae</taxon>
        <taxon>Solanoideae</taxon>
        <taxon>Datureae</taxon>
        <taxon>Datura</taxon>
    </lineage>
</organism>
<sequence>MEGNGGGAGGRRWICGVFLSVKKNEKKREIGWMERMRGWCGDGVSPVAFGRQWWTKVRVSAGDGKWRAGRIWRLWFSGWRRWRVLISGSWWRSCCWWVRCGSDEGEKE</sequence>
<proteinExistence type="predicted"/>
<accession>A0ABS8VGN3</accession>
<feature type="non-terminal residue" evidence="1">
    <location>
        <position position="108"/>
    </location>
</feature>
<evidence type="ECO:0000313" key="1">
    <source>
        <dbReference type="EMBL" id="MCD9646445.1"/>
    </source>
</evidence>
<dbReference type="EMBL" id="JACEIK010004794">
    <property type="protein sequence ID" value="MCD9646445.1"/>
    <property type="molecule type" value="Genomic_DNA"/>
</dbReference>
<comment type="caution">
    <text evidence="1">The sequence shown here is derived from an EMBL/GenBank/DDBJ whole genome shotgun (WGS) entry which is preliminary data.</text>
</comment>
<reference evidence="1 2" key="1">
    <citation type="journal article" date="2021" name="BMC Genomics">
        <title>Datura genome reveals duplications of psychoactive alkaloid biosynthetic genes and high mutation rate following tissue culture.</title>
        <authorList>
            <person name="Rajewski A."/>
            <person name="Carter-House D."/>
            <person name="Stajich J."/>
            <person name="Litt A."/>
        </authorList>
    </citation>
    <scope>NUCLEOTIDE SEQUENCE [LARGE SCALE GENOMIC DNA]</scope>
    <source>
        <strain evidence="1">AR-01</strain>
    </source>
</reference>